<dbReference type="AlphaFoldDB" id="A0A834GV78"/>
<dbReference type="GO" id="GO:0006006">
    <property type="term" value="P:glucose metabolic process"/>
    <property type="evidence" value="ECO:0007669"/>
    <property type="project" value="TreeGrafter"/>
</dbReference>
<dbReference type="EMBL" id="WJXA01000005">
    <property type="protein sequence ID" value="KAF7142453.1"/>
    <property type="molecule type" value="Genomic_DNA"/>
</dbReference>
<evidence type="ECO:0000256" key="1">
    <source>
        <dbReference type="ARBA" id="ARBA00004888"/>
    </source>
</evidence>
<comment type="pathway">
    <text evidence="2">Carbohydrate metabolism; hexose metabolism.</text>
</comment>
<reference evidence="5" key="1">
    <citation type="submission" date="2019-11" db="EMBL/GenBank/DDBJ databases">
        <authorList>
            <person name="Liu Y."/>
            <person name="Hou J."/>
            <person name="Li T.-Q."/>
            <person name="Guan C.-H."/>
            <person name="Wu X."/>
            <person name="Wu H.-Z."/>
            <person name="Ling F."/>
            <person name="Zhang R."/>
            <person name="Shi X.-G."/>
            <person name="Ren J.-P."/>
            <person name="Chen E.-F."/>
            <person name="Sun J.-M."/>
        </authorList>
    </citation>
    <scope>NUCLEOTIDE SEQUENCE</scope>
    <source>
        <strain evidence="5">Adult_tree_wgs_1</strain>
        <tissue evidence="5">Leaves</tissue>
    </source>
</reference>
<name>A0A834GV78_RHOSS</name>
<comment type="similarity">
    <text evidence="4">Belongs to the hexokinase family.</text>
</comment>
<dbReference type="InterPro" id="IPR001312">
    <property type="entry name" value="Hexokinase"/>
</dbReference>
<evidence type="ECO:0000313" key="6">
    <source>
        <dbReference type="Proteomes" id="UP000626092"/>
    </source>
</evidence>
<dbReference type="GO" id="GO:0008865">
    <property type="term" value="F:fructokinase activity"/>
    <property type="evidence" value="ECO:0007669"/>
    <property type="project" value="TreeGrafter"/>
</dbReference>
<dbReference type="Gene3D" id="3.40.367.20">
    <property type="match status" value="1"/>
</dbReference>
<proteinExistence type="inferred from homology"/>
<dbReference type="GO" id="GO:0006096">
    <property type="term" value="P:glycolytic process"/>
    <property type="evidence" value="ECO:0007669"/>
    <property type="project" value="UniProtKB-KW"/>
</dbReference>
<evidence type="ECO:0000256" key="4">
    <source>
        <dbReference type="RuleBase" id="RU362007"/>
    </source>
</evidence>
<dbReference type="GO" id="GO:0004340">
    <property type="term" value="F:glucokinase activity"/>
    <property type="evidence" value="ECO:0007669"/>
    <property type="project" value="TreeGrafter"/>
</dbReference>
<keyword evidence="3 4" id="KW-0324">Glycolysis</keyword>
<keyword evidence="6" id="KW-1185">Reference proteome</keyword>
<dbReference type="GO" id="GO:0005536">
    <property type="term" value="F:D-glucose binding"/>
    <property type="evidence" value="ECO:0007669"/>
    <property type="project" value="InterPro"/>
</dbReference>
<dbReference type="PRINTS" id="PR00475">
    <property type="entry name" value="HEXOKINASE"/>
</dbReference>
<dbReference type="InterPro" id="IPR035904">
    <property type="entry name" value="Chorismate_synth_AroC_sf"/>
</dbReference>
<protein>
    <recommendedName>
        <fullName evidence="4">Phosphotransferase</fullName>
        <ecNumber evidence="4">2.7.1.-</ecNumber>
    </recommendedName>
</protein>
<dbReference type="GO" id="GO:0005829">
    <property type="term" value="C:cytosol"/>
    <property type="evidence" value="ECO:0007669"/>
    <property type="project" value="TreeGrafter"/>
</dbReference>
<keyword evidence="4" id="KW-0547">Nucleotide-binding</keyword>
<comment type="pathway">
    <text evidence="1">Carbohydrate degradation; glycolysis; D-glyceraldehyde 3-phosphate and glycerone phosphate from D-glucose: step 1/4.</text>
</comment>
<dbReference type="SUPFAM" id="SSF103263">
    <property type="entry name" value="Chorismate synthase, AroC"/>
    <property type="match status" value="1"/>
</dbReference>
<keyword evidence="4" id="KW-0418">Kinase</keyword>
<dbReference type="PANTHER" id="PTHR19443:SF16">
    <property type="entry name" value="HEXOKINASE TYPE 1-RELATED"/>
    <property type="match status" value="1"/>
</dbReference>
<evidence type="ECO:0000256" key="3">
    <source>
        <dbReference type="ARBA" id="ARBA00023152"/>
    </source>
</evidence>
<dbReference type="Gene3D" id="3.60.150.10">
    <property type="entry name" value="Chorismate synthase AroC"/>
    <property type="match status" value="1"/>
</dbReference>
<dbReference type="GO" id="GO:0005739">
    <property type="term" value="C:mitochondrion"/>
    <property type="evidence" value="ECO:0007669"/>
    <property type="project" value="TreeGrafter"/>
</dbReference>
<organism evidence="5 6">
    <name type="scientific">Rhododendron simsii</name>
    <name type="common">Sims's rhododendron</name>
    <dbReference type="NCBI Taxonomy" id="118357"/>
    <lineage>
        <taxon>Eukaryota</taxon>
        <taxon>Viridiplantae</taxon>
        <taxon>Streptophyta</taxon>
        <taxon>Embryophyta</taxon>
        <taxon>Tracheophyta</taxon>
        <taxon>Spermatophyta</taxon>
        <taxon>Magnoliopsida</taxon>
        <taxon>eudicotyledons</taxon>
        <taxon>Gunneridae</taxon>
        <taxon>Pentapetalae</taxon>
        <taxon>asterids</taxon>
        <taxon>Ericales</taxon>
        <taxon>Ericaceae</taxon>
        <taxon>Ericoideae</taxon>
        <taxon>Rhodoreae</taxon>
        <taxon>Rhododendron</taxon>
    </lineage>
</organism>
<evidence type="ECO:0000256" key="2">
    <source>
        <dbReference type="ARBA" id="ARBA00005028"/>
    </source>
</evidence>
<dbReference type="PANTHER" id="PTHR19443">
    <property type="entry name" value="HEXOKINASE"/>
    <property type="match status" value="1"/>
</dbReference>
<gene>
    <name evidence="5" type="ORF">RHSIM_Rhsim05G0028600</name>
</gene>
<dbReference type="Proteomes" id="UP000626092">
    <property type="component" value="Unassembled WGS sequence"/>
</dbReference>
<dbReference type="GO" id="GO:0001678">
    <property type="term" value="P:intracellular glucose homeostasis"/>
    <property type="evidence" value="ECO:0007669"/>
    <property type="project" value="InterPro"/>
</dbReference>
<accession>A0A834GV78</accession>
<dbReference type="EC" id="2.7.1.-" evidence="4"/>
<dbReference type="OrthoDB" id="419537at2759"/>
<keyword evidence="4" id="KW-0067">ATP-binding</keyword>
<comment type="caution">
    <text evidence="5">The sequence shown here is derived from an EMBL/GenBank/DDBJ whole genome shotgun (WGS) entry which is preliminary data.</text>
</comment>
<sequence>MANSSVSTKQFLSSQSSSDYGSLHQCGHRKLPSPALKFSSPRSSHKKHGLKFCWVENVENTAHSEQVQLGELGKLLLKFCNTGSWEYIRNLITSVLPHLENLLVVVYVGCVIDGCPPRLPISEADMQVELDRRKPLERNLEVWPITFSPLEKVRSVSPLLISTRIYLLQAWYLPVSAGNGHCAVVNDTIGTLAGGRYDNPDVIAAVILGTETNAAYVERAHAIPKRAWFTPKIRRDD</sequence>
<keyword evidence="4" id="KW-0808">Transferase</keyword>
<dbReference type="GO" id="GO:0005524">
    <property type="term" value="F:ATP binding"/>
    <property type="evidence" value="ECO:0007669"/>
    <property type="project" value="UniProtKB-UniRule"/>
</dbReference>
<evidence type="ECO:0000313" key="5">
    <source>
        <dbReference type="EMBL" id="KAF7142453.1"/>
    </source>
</evidence>